<evidence type="ECO:0000313" key="3">
    <source>
        <dbReference type="Proteomes" id="UP001595912"/>
    </source>
</evidence>
<protein>
    <recommendedName>
        <fullName evidence="4">DUF2269 domain-containing protein</fullName>
    </recommendedName>
</protein>
<evidence type="ECO:0008006" key="4">
    <source>
        <dbReference type="Google" id="ProtNLM"/>
    </source>
</evidence>
<keyword evidence="1" id="KW-0812">Transmembrane</keyword>
<name>A0ABV9VUB5_9ACTN</name>
<evidence type="ECO:0000313" key="2">
    <source>
        <dbReference type="EMBL" id="MFC4998878.1"/>
    </source>
</evidence>
<comment type="caution">
    <text evidence="2">The sequence shown here is derived from an EMBL/GenBank/DDBJ whole genome shotgun (WGS) entry which is preliminary data.</text>
</comment>
<feature type="transmembrane region" description="Helical" evidence="1">
    <location>
        <begin position="124"/>
        <end position="146"/>
    </location>
</feature>
<dbReference type="Proteomes" id="UP001595912">
    <property type="component" value="Unassembled WGS sequence"/>
</dbReference>
<sequence length="168" mass="18289">MKFTPKWRKAILTLHVITAVGWLGADMVLLTLGIAGLTGGVGKDVAYPAMSLVGAVLFVPLTYLVWVIGVVNAVGTPWGLLRWWWVAVKLVIVTVMVFLVTFLLYPGLVHAGELKDALPRRDQINLVVAPSVSSTLLIISTVLSTYKPWGRRVRQQQADSASRALVGE</sequence>
<proteinExistence type="predicted"/>
<feature type="transmembrane region" description="Helical" evidence="1">
    <location>
        <begin position="83"/>
        <end position="104"/>
    </location>
</feature>
<evidence type="ECO:0000256" key="1">
    <source>
        <dbReference type="SAM" id="Phobius"/>
    </source>
</evidence>
<dbReference type="EMBL" id="JBHSIU010000013">
    <property type="protein sequence ID" value="MFC4998878.1"/>
    <property type="molecule type" value="Genomic_DNA"/>
</dbReference>
<keyword evidence="1" id="KW-0472">Membrane</keyword>
<reference evidence="3" key="1">
    <citation type="journal article" date="2019" name="Int. J. Syst. Evol. Microbiol.">
        <title>The Global Catalogue of Microorganisms (GCM) 10K type strain sequencing project: providing services to taxonomists for standard genome sequencing and annotation.</title>
        <authorList>
            <consortium name="The Broad Institute Genomics Platform"/>
            <consortium name="The Broad Institute Genome Sequencing Center for Infectious Disease"/>
            <person name="Wu L."/>
            <person name="Ma J."/>
        </authorList>
    </citation>
    <scope>NUCLEOTIDE SEQUENCE [LARGE SCALE GENOMIC DNA]</scope>
    <source>
        <strain evidence="3">CGMCC 4.7152</strain>
    </source>
</reference>
<keyword evidence="1" id="KW-1133">Transmembrane helix</keyword>
<dbReference type="RefSeq" id="WP_380115135.1">
    <property type="nucleotide sequence ID" value="NZ_JBHSIU010000013.1"/>
</dbReference>
<organism evidence="2 3">
    <name type="scientific">Dactylosporangium cerinum</name>
    <dbReference type="NCBI Taxonomy" id="1434730"/>
    <lineage>
        <taxon>Bacteria</taxon>
        <taxon>Bacillati</taxon>
        <taxon>Actinomycetota</taxon>
        <taxon>Actinomycetes</taxon>
        <taxon>Micromonosporales</taxon>
        <taxon>Micromonosporaceae</taxon>
        <taxon>Dactylosporangium</taxon>
    </lineage>
</organism>
<keyword evidence="3" id="KW-1185">Reference proteome</keyword>
<feature type="transmembrane region" description="Helical" evidence="1">
    <location>
        <begin position="12"/>
        <end position="37"/>
    </location>
</feature>
<feature type="transmembrane region" description="Helical" evidence="1">
    <location>
        <begin position="49"/>
        <end position="71"/>
    </location>
</feature>
<gene>
    <name evidence="2" type="ORF">ACFPIJ_13660</name>
</gene>
<accession>A0ABV9VUB5</accession>